<dbReference type="InterPro" id="IPR036514">
    <property type="entry name" value="SGNH_hydro_sf"/>
</dbReference>
<dbReference type="Gene3D" id="3.40.50.1110">
    <property type="entry name" value="SGNH hydrolase"/>
    <property type="match status" value="1"/>
</dbReference>
<dbReference type="RefSeq" id="WP_103934479.1">
    <property type="nucleotide sequence ID" value="NZ_FNVA01000006.1"/>
</dbReference>
<evidence type="ECO:0000313" key="2">
    <source>
        <dbReference type="EMBL" id="SEG57489.1"/>
    </source>
</evidence>
<proteinExistence type="predicted"/>
<name>A0A1H6B9M1_9BACT</name>
<reference evidence="2 3" key="1">
    <citation type="submission" date="2016-10" db="EMBL/GenBank/DDBJ databases">
        <authorList>
            <person name="de Groot N.N."/>
        </authorList>
    </citation>
    <scope>NUCLEOTIDE SEQUENCE [LARGE SCALE GENOMIC DNA]</scope>
    <source>
        <strain evidence="2 3">DSM 22489</strain>
    </source>
</reference>
<sequence>MKSSLTKFTMLALLASGLLASRALGQQASAKPEEVEWTWEVRPGHVNASLPNVLLVGDSITRNYYPEVQRELVDEANVYLFAASTSVGDPRLRHELLEFASMERVPFRVVHFNNGMHGWTYTEDEYRAAFPGYLRALHKVAPKATFLWGSITPVKAEDKPGPTNARIEERNKIALSFVRPAGIAVDDQYQLMTHHGDQYADHVHFNAAGAVIQGQQATQLIRAALVRK</sequence>
<protein>
    <submittedName>
        <fullName evidence="2">GDSL-like Lipase/Acylhydrolase family protein</fullName>
    </submittedName>
</protein>
<organism evidence="2 3">
    <name type="scientific">Bryocella elongata</name>
    <dbReference type="NCBI Taxonomy" id="863522"/>
    <lineage>
        <taxon>Bacteria</taxon>
        <taxon>Pseudomonadati</taxon>
        <taxon>Acidobacteriota</taxon>
        <taxon>Terriglobia</taxon>
        <taxon>Terriglobales</taxon>
        <taxon>Acidobacteriaceae</taxon>
        <taxon>Bryocella</taxon>
    </lineage>
</organism>
<feature type="chain" id="PRO_5009293485" evidence="1">
    <location>
        <begin position="31"/>
        <end position="228"/>
    </location>
</feature>
<dbReference type="GO" id="GO:0016788">
    <property type="term" value="F:hydrolase activity, acting on ester bonds"/>
    <property type="evidence" value="ECO:0007669"/>
    <property type="project" value="UniProtKB-ARBA"/>
</dbReference>
<gene>
    <name evidence="2" type="ORF">SAMN05421819_3641</name>
</gene>
<keyword evidence="2" id="KW-0378">Hydrolase</keyword>
<dbReference type="CDD" id="cd00229">
    <property type="entry name" value="SGNH_hydrolase"/>
    <property type="match status" value="1"/>
</dbReference>
<evidence type="ECO:0000256" key="1">
    <source>
        <dbReference type="SAM" id="SignalP"/>
    </source>
</evidence>
<dbReference type="OrthoDB" id="388542at2"/>
<feature type="signal peptide" evidence="1">
    <location>
        <begin position="1"/>
        <end position="30"/>
    </location>
</feature>
<keyword evidence="1" id="KW-0732">Signal</keyword>
<keyword evidence="3" id="KW-1185">Reference proteome</keyword>
<dbReference type="AlphaFoldDB" id="A0A1H6B9M1"/>
<evidence type="ECO:0000313" key="3">
    <source>
        <dbReference type="Proteomes" id="UP000236728"/>
    </source>
</evidence>
<dbReference type="EMBL" id="FNVA01000006">
    <property type="protein sequence ID" value="SEG57489.1"/>
    <property type="molecule type" value="Genomic_DNA"/>
</dbReference>
<dbReference type="SUPFAM" id="SSF52266">
    <property type="entry name" value="SGNH hydrolase"/>
    <property type="match status" value="1"/>
</dbReference>
<accession>A0A1H6B9M1</accession>
<dbReference type="Proteomes" id="UP000236728">
    <property type="component" value="Unassembled WGS sequence"/>
</dbReference>